<dbReference type="InterPro" id="IPR008936">
    <property type="entry name" value="Rho_GTPase_activation_prot"/>
</dbReference>
<dbReference type="GO" id="GO:0007165">
    <property type="term" value="P:signal transduction"/>
    <property type="evidence" value="ECO:0007669"/>
    <property type="project" value="InterPro"/>
</dbReference>
<dbReference type="Pfam" id="PF00784">
    <property type="entry name" value="MyTH4"/>
    <property type="match status" value="1"/>
</dbReference>
<dbReference type="PANTHER" id="PTHR45876:SF8">
    <property type="entry name" value="FI04035P"/>
    <property type="match status" value="1"/>
</dbReference>
<dbReference type="OrthoDB" id="437889at2759"/>
<sequence length="249" mass="28525">MTINSVALDVTTSGYLRSTLRDEIFVQLCKQTTENPRKESLRRGWELLAICLACFSSIFRICSLFKPSMFGGTLEETLEMQRDRFPHKKIPWILTTLAQQIIQLNGTGTEGIFRVPADMEEVNNLKSRFDQWEVPLCVDCHTAASLLKLWFRELYEPIIPSFLYEEAVNNPDDPKFVVNLVTQRLSESNVNVLAFLIRLLQIFDRQEVIIITKMDSSNISTVFAPNVLRCPSSDPTVILENARKEMAFV</sequence>
<dbReference type="PANTHER" id="PTHR45876">
    <property type="entry name" value="FI04035P"/>
    <property type="match status" value="1"/>
</dbReference>
<evidence type="ECO:0000313" key="1">
    <source>
        <dbReference type="EMBL" id="CAF2875936.1"/>
    </source>
</evidence>
<dbReference type="EMBL" id="HG994581">
    <property type="protein sequence ID" value="CAF2875936.1"/>
    <property type="molecule type" value="Genomic_DNA"/>
</dbReference>
<dbReference type="PROSITE" id="PS50238">
    <property type="entry name" value="RHOGAP"/>
    <property type="match status" value="1"/>
</dbReference>
<dbReference type="GO" id="GO:0005856">
    <property type="term" value="C:cytoskeleton"/>
    <property type="evidence" value="ECO:0007669"/>
    <property type="project" value="InterPro"/>
</dbReference>
<dbReference type="Gene3D" id="1.25.40.530">
    <property type="entry name" value="MyTH4 domain"/>
    <property type="match status" value="1"/>
</dbReference>
<reference evidence="1" key="1">
    <citation type="submission" date="2021-02" db="EMBL/GenBank/DDBJ databases">
        <authorList>
            <person name="Bekaert M."/>
        </authorList>
    </citation>
    <scope>NUCLEOTIDE SEQUENCE</scope>
    <source>
        <strain evidence="1">IoA-00</strain>
    </source>
</reference>
<dbReference type="GO" id="GO:0005096">
    <property type="term" value="F:GTPase activator activity"/>
    <property type="evidence" value="ECO:0007669"/>
    <property type="project" value="TreeGrafter"/>
</dbReference>
<gene>
    <name evidence="1" type="ORF">LSAA_6298</name>
</gene>
<dbReference type="InterPro" id="IPR038185">
    <property type="entry name" value="MyTH4_dom_sf"/>
</dbReference>
<dbReference type="InterPro" id="IPR000198">
    <property type="entry name" value="RhoGAP_dom"/>
</dbReference>
<organism evidence="1 2">
    <name type="scientific">Lepeophtheirus salmonis</name>
    <name type="common">Salmon louse</name>
    <name type="synonym">Caligus salmonis</name>
    <dbReference type="NCBI Taxonomy" id="72036"/>
    <lineage>
        <taxon>Eukaryota</taxon>
        <taxon>Metazoa</taxon>
        <taxon>Ecdysozoa</taxon>
        <taxon>Arthropoda</taxon>
        <taxon>Crustacea</taxon>
        <taxon>Multicrustacea</taxon>
        <taxon>Hexanauplia</taxon>
        <taxon>Copepoda</taxon>
        <taxon>Siphonostomatoida</taxon>
        <taxon>Caligidae</taxon>
        <taxon>Lepeophtheirus</taxon>
    </lineage>
</organism>
<dbReference type="GO" id="GO:0005737">
    <property type="term" value="C:cytoplasm"/>
    <property type="evidence" value="ECO:0007669"/>
    <property type="project" value="TreeGrafter"/>
</dbReference>
<dbReference type="FunFam" id="1.10.555.10:FF:000045">
    <property type="entry name" value="RhoGAP domain containing protein"/>
    <property type="match status" value="1"/>
</dbReference>
<dbReference type="AlphaFoldDB" id="A0A7R8H5Y6"/>
<dbReference type="Pfam" id="PF00620">
    <property type="entry name" value="RhoGAP"/>
    <property type="match status" value="1"/>
</dbReference>
<name>A0A7R8H5Y6_LEPSM</name>
<dbReference type="Proteomes" id="UP000675881">
    <property type="component" value="Chromosome 2"/>
</dbReference>
<evidence type="ECO:0000313" key="2">
    <source>
        <dbReference type="Proteomes" id="UP000675881"/>
    </source>
</evidence>
<keyword evidence="2" id="KW-1185">Reference proteome</keyword>
<dbReference type="Gene3D" id="1.10.555.10">
    <property type="entry name" value="Rho GTPase activation protein"/>
    <property type="match status" value="1"/>
</dbReference>
<accession>A0A7R8H5Y6</accession>
<protein>
    <submittedName>
        <fullName evidence="1">ARHGAP39</fullName>
    </submittedName>
</protein>
<dbReference type="SMART" id="SM00324">
    <property type="entry name" value="RhoGAP"/>
    <property type="match status" value="1"/>
</dbReference>
<dbReference type="SUPFAM" id="SSF48350">
    <property type="entry name" value="GTPase activation domain, GAP"/>
    <property type="match status" value="1"/>
</dbReference>
<dbReference type="InterPro" id="IPR000857">
    <property type="entry name" value="MyTH4_dom"/>
</dbReference>
<dbReference type="PROSITE" id="PS51016">
    <property type="entry name" value="MYTH4"/>
    <property type="match status" value="1"/>
</dbReference>
<proteinExistence type="predicted"/>